<organism evidence="5 6">
    <name type="scientific">Candidatus Mcinerneyibacterium aminivorans</name>
    <dbReference type="NCBI Taxonomy" id="2703815"/>
    <lineage>
        <taxon>Bacteria</taxon>
        <taxon>Candidatus Macinerneyibacteriota</taxon>
        <taxon>Candidatus Mcinerneyibacteria</taxon>
        <taxon>Candidatus Mcinerneyibacteriales</taxon>
        <taxon>Candidatus Mcinerneyibacteriaceae</taxon>
        <taxon>Candidatus Mcinerneyibacterium</taxon>
    </lineage>
</organism>
<dbReference type="Gene3D" id="3.30.70.270">
    <property type="match status" value="1"/>
</dbReference>
<dbReference type="NCBIfam" id="TIGR00254">
    <property type="entry name" value="GGDEF"/>
    <property type="match status" value="1"/>
</dbReference>
<dbReference type="Gene3D" id="1.25.40.10">
    <property type="entry name" value="Tetratricopeptide repeat domain"/>
    <property type="match status" value="1"/>
</dbReference>
<evidence type="ECO:0000313" key="6">
    <source>
        <dbReference type="Proteomes" id="UP000324143"/>
    </source>
</evidence>
<feature type="coiled-coil region" evidence="3">
    <location>
        <begin position="1071"/>
        <end position="1098"/>
    </location>
</feature>
<dbReference type="PROSITE" id="PS50005">
    <property type="entry name" value="TPR"/>
    <property type="match status" value="1"/>
</dbReference>
<dbReference type="PROSITE" id="PS50887">
    <property type="entry name" value="GGDEF"/>
    <property type="match status" value="1"/>
</dbReference>
<dbReference type="InterPro" id="IPR000160">
    <property type="entry name" value="GGDEF_dom"/>
</dbReference>
<dbReference type="InterPro" id="IPR029787">
    <property type="entry name" value="Nucleotide_cyclase"/>
</dbReference>
<dbReference type="Proteomes" id="UP000324143">
    <property type="component" value="Unassembled WGS sequence"/>
</dbReference>
<dbReference type="SUPFAM" id="SSF55073">
    <property type="entry name" value="Nucleotide cyclase"/>
    <property type="match status" value="1"/>
</dbReference>
<feature type="coiled-coil region" evidence="3">
    <location>
        <begin position="171"/>
        <end position="198"/>
    </location>
</feature>
<dbReference type="InterPro" id="IPR043128">
    <property type="entry name" value="Rev_trsase/Diguanyl_cyclase"/>
</dbReference>
<keyword evidence="6" id="KW-1185">Reference proteome</keyword>
<dbReference type="GO" id="GO:0016020">
    <property type="term" value="C:membrane"/>
    <property type="evidence" value="ECO:0007669"/>
    <property type="project" value="UniProtKB-SubCell"/>
</dbReference>
<evidence type="ECO:0000313" key="5">
    <source>
        <dbReference type="EMBL" id="TYB31711.1"/>
    </source>
</evidence>
<dbReference type="Pfam" id="PF00990">
    <property type="entry name" value="GGDEF"/>
    <property type="match status" value="1"/>
</dbReference>
<dbReference type="InterPro" id="IPR050469">
    <property type="entry name" value="Diguanylate_Cyclase"/>
</dbReference>
<dbReference type="GO" id="GO:0052621">
    <property type="term" value="F:diguanylate cyclase activity"/>
    <property type="evidence" value="ECO:0007669"/>
    <property type="project" value="TreeGrafter"/>
</dbReference>
<dbReference type="SMART" id="SM00267">
    <property type="entry name" value="GGDEF"/>
    <property type="match status" value="1"/>
</dbReference>
<evidence type="ECO:0000256" key="2">
    <source>
        <dbReference type="PROSITE-ProRule" id="PRU00339"/>
    </source>
</evidence>
<dbReference type="InterPro" id="IPR019734">
    <property type="entry name" value="TPR_rpt"/>
</dbReference>
<dbReference type="PANTHER" id="PTHR45138">
    <property type="entry name" value="REGULATORY COMPONENTS OF SENSORY TRANSDUCTION SYSTEM"/>
    <property type="match status" value="1"/>
</dbReference>
<evidence type="ECO:0000259" key="4">
    <source>
        <dbReference type="PROSITE" id="PS50887"/>
    </source>
</evidence>
<keyword evidence="3" id="KW-0175">Coiled coil</keyword>
<evidence type="ECO:0000256" key="1">
    <source>
        <dbReference type="ARBA" id="ARBA00004167"/>
    </source>
</evidence>
<dbReference type="InterPro" id="IPR011990">
    <property type="entry name" value="TPR-like_helical_dom_sf"/>
</dbReference>
<reference evidence="5" key="1">
    <citation type="submission" date="2019-08" db="EMBL/GenBank/DDBJ databases">
        <title>Genomic characterization of a novel candidate phylum (ARYD3) from a high temperature, high salinity tertiary oil reservoir in north central Oklahoma, USA.</title>
        <authorList>
            <person name="Youssef N.H."/>
            <person name="Yadav A."/>
            <person name="Elshahed M.S."/>
        </authorList>
    </citation>
    <scope>NUCLEOTIDE SEQUENCE [LARGE SCALE GENOMIC DNA]</scope>
    <source>
        <strain evidence="5">ARYD3</strain>
    </source>
</reference>
<accession>A0A5D0MJJ5</accession>
<gene>
    <name evidence="5" type="ORF">FXF47_02245</name>
</gene>
<dbReference type="InterPro" id="IPR011009">
    <property type="entry name" value="Kinase-like_dom_sf"/>
</dbReference>
<name>A0A5D0MJJ5_9BACT</name>
<dbReference type="SUPFAM" id="SSF48452">
    <property type="entry name" value="TPR-like"/>
    <property type="match status" value="1"/>
</dbReference>
<feature type="domain" description="GGDEF" evidence="4">
    <location>
        <begin position="1390"/>
        <end position="1519"/>
    </location>
</feature>
<sequence>MKLVNDRYLLIKKLETPYDFNIYYSKDKFKNQSVQVRLIDDDKFNEKYQSNYQKLNLVEHPYLIKYYNFENIWFVDGQISHTNYNALVSEYFEHDLDDFIKDGKDQKKIVNYLNQFFTAFFYLFKNNIYIDSINLNLIKIFDNKIKIDLINADIKDQNSADDLLNLIDCVVDNIEKKLDIEEKNLQNYLNILKNNKKENILNLLNTLESENFYKLDKFNYIFLKEKWTSKEVGLDIHLNILKDLYYYQAKRNSKICFMFFGPEDSQKSILIEDFLNYLKFEKYLKLEIIMQNFHDFLKYLFDCLKHYKLREDLNKKIKSLFQKYYDTLDDSFLLKLQDTLIKLLFDFSLTKKVVLHIKNIVGIDDRIIKFINLILHISMEGNIVLIFDGGIEKSRFNVFYKKPKFVLVTKEYPKLEEAEKKKILENILLKDCNYGDILELIDKYDLDNAYSIVNFVENIYENNYLKLDTINSEVTIKYEEIDKNRDEILQNDVLVKCIQYLREEEKELLWYLANTHTLLTLKDFVNLLDMERDEVLEYLGTLRIHAYVEEIWEDESNPYYKIVNEDVKKYFQNIENDISRKYRRNFIKFLNRNNENPKFLVNLIMLLYEEDYKYTAVYYLFNLVKNFVLISEDYKKLFKIAEKLLDFPTSTNLRWKIRWAYLNILKMLDEKEKLSSYLDRLFEEYSENPSKTHDIENWYVIAYYYLNYYDGEKVNVNKIKQILNVINKSEDANKKQYLGKILQFFIVENNEQKKRLTDEILKLKDTGLSLTIEMNAKFFVFKYIFDEGDYDKIESYEEELVEYFEKYDNGEFDVGKIIKAFYLRMGNFKLDEGDAEKALDYYNRAMVYAKQNRDYKFIIKLQNNIAAAKYYIGENDKEIISELKKAVSLGREIGEHENIVVAQANLSDYNAMNFYYKEAYRYIQNALEHVDKEKHKTDYYIVLGQYIELLLSLGAYDKADEIRNEYKKVTEEKQSWYYVVSNDLMAGKIEFYKENFDKSQKYLEEYLQKLKQHHLFNYDYVKATLFLIDINLNKGKKTKARNLYNEVKDIIRENKIDLGDIELEIYDVYFIQNLQNKIEKLENILNRNKRKKRNKNILKVLILLSECYEEKEFRYRLYEIYSEILFFEQQIKTNFPKKFVQNYQQNFYIKKIKKRKKALSSHINIPLSEINFNQITDKWLKYYKNNITNFFNINMRKLINNWVYSLSKSEELKKLVLRYIMDISNADRAAIFVKNYENEYRPVQVIENKNIYEKDEFKYNLLNSKIKNVNKLFVKSYDSFSSEIVKAGIFPIVHHSFSFRIKEEEERRMDFNTLNEFFEAIIYVDTKNYCNYLNEDLNEYIFPIVQYLNLLFNFEEVQEDIIRCPLTNVFTRSYFLKELEEVVNKRKSNKTIGLLIIDVDDLKVINRKYGNEIGDKVLETIAGILTKNRRAYDIIGRYMGDEFIVSFMNISKNELYEKAEIIKDKIDKNNLFSKYEVDVSIGLSFIPDHGEKVELVISKAIASMIKAKSKKSKIALWEDNYGLYRGKHDILAGIINKDISSSERIIRNITEIIMMAPSSFKDFSSEVETILSRLFKYKYSYIKIKCGNDEFIHRDNEIQIINENLKNSRKKNDSLISLNWNYENNEDELYTDLVRKRDYNNIELTIYLSSSMEEYEYNHNDANLLNIISKILVGHLFYMYYKKK</sequence>
<comment type="caution">
    <text evidence="5">The sequence shown here is derived from an EMBL/GenBank/DDBJ whole genome shotgun (WGS) entry which is preliminary data.</text>
</comment>
<protein>
    <submittedName>
        <fullName evidence="5">GGDEF domain-containing protein</fullName>
    </submittedName>
</protein>
<evidence type="ECO:0000256" key="3">
    <source>
        <dbReference type="SAM" id="Coils"/>
    </source>
</evidence>
<keyword evidence="2" id="KW-0802">TPR repeat</keyword>
<proteinExistence type="predicted"/>
<feature type="repeat" description="TPR" evidence="2">
    <location>
        <begin position="819"/>
        <end position="852"/>
    </location>
</feature>
<dbReference type="SUPFAM" id="SSF56112">
    <property type="entry name" value="Protein kinase-like (PK-like)"/>
    <property type="match status" value="1"/>
</dbReference>
<dbReference type="CDD" id="cd01949">
    <property type="entry name" value="GGDEF"/>
    <property type="match status" value="1"/>
</dbReference>
<comment type="subcellular location">
    <subcellularLocation>
        <location evidence="1">Membrane</location>
        <topology evidence="1">Single-pass membrane protein</topology>
    </subcellularLocation>
</comment>
<dbReference type="PANTHER" id="PTHR45138:SF9">
    <property type="entry name" value="DIGUANYLATE CYCLASE DGCM-RELATED"/>
    <property type="match status" value="1"/>
</dbReference>
<dbReference type="EMBL" id="VSIX01000029">
    <property type="protein sequence ID" value="TYB31711.1"/>
    <property type="molecule type" value="Genomic_DNA"/>
</dbReference>